<dbReference type="EMBL" id="HBGA01061263">
    <property type="protein sequence ID" value="CAD9011605.1"/>
    <property type="molecule type" value="Transcribed_RNA"/>
</dbReference>
<organism evidence="1">
    <name type="scientific">Eutreptiella gymnastica</name>
    <dbReference type="NCBI Taxonomy" id="73025"/>
    <lineage>
        <taxon>Eukaryota</taxon>
        <taxon>Discoba</taxon>
        <taxon>Euglenozoa</taxon>
        <taxon>Euglenida</taxon>
        <taxon>Spirocuta</taxon>
        <taxon>Euglenophyceae</taxon>
        <taxon>Eutreptiales</taxon>
        <taxon>Eutreptiaceae</taxon>
        <taxon>Eutreptiella</taxon>
    </lineage>
</organism>
<proteinExistence type="predicted"/>
<gene>
    <name evidence="1" type="ORF">EGYM00392_LOCUS22706</name>
</gene>
<sequence>MAHFSFPILALSDPVCPDQAQNGSICLEHFAMNAFFLLRQPFAFHGGQHLLLGICWLADINYRAQEIPVFTAFYTSSGQFAGHLPQVLAYSKHGLRYLQYLQ</sequence>
<evidence type="ECO:0000313" key="1">
    <source>
        <dbReference type="EMBL" id="CAD9011605.1"/>
    </source>
</evidence>
<dbReference type="AlphaFoldDB" id="A0A7S1IH50"/>
<name>A0A7S1IH50_9EUGL</name>
<reference evidence="1" key="1">
    <citation type="submission" date="2021-01" db="EMBL/GenBank/DDBJ databases">
        <authorList>
            <person name="Corre E."/>
            <person name="Pelletier E."/>
            <person name="Niang G."/>
            <person name="Scheremetjew M."/>
            <person name="Finn R."/>
            <person name="Kale V."/>
            <person name="Holt S."/>
            <person name="Cochrane G."/>
            <person name="Meng A."/>
            <person name="Brown T."/>
            <person name="Cohen L."/>
        </authorList>
    </citation>
    <scope>NUCLEOTIDE SEQUENCE</scope>
    <source>
        <strain evidence="1">NIES-381</strain>
    </source>
</reference>
<protein>
    <submittedName>
        <fullName evidence="1">Uncharacterized protein</fullName>
    </submittedName>
</protein>
<accession>A0A7S1IH50</accession>